<dbReference type="GeneID" id="64700900"/>
<dbReference type="RefSeq" id="XP_041288119.1">
    <property type="nucleotide sequence ID" value="XM_041438641.1"/>
</dbReference>
<comment type="caution">
    <text evidence="3">The sequence shown here is derived from an EMBL/GenBank/DDBJ whole genome shotgun (WGS) entry which is preliminary data.</text>
</comment>
<dbReference type="Proteomes" id="UP000823399">
    <property type="component" value="Unassembled WGS sequence"/>
</dbReference>
<gene>
    <name evidence="3" type="ORF">F5147DRAFT_717265</name>
</gene>
<keyword evidence="1" id="KW-0812">Transmembrane</keyword>
<dbReference type="InterPro" id="IPR036047">
    <property type="entry name" value="F-box-like_dom_sf"/>
</dbReference>
<dbReference type="Pfam" id="PF12937">
    <property type="entry name" value="F-box-like"/>
    <property type="match status" value="1"/>
</dbReference>
<proteinExistence type="predicted"/>
<dbReference type="OrthoDB" id="3256413at2759"/>
<keyword evidence="4" id="KW-1185">Reference proteome</keyword>
<evidence type="ECO:0000313" key="3">
    <source>
        <dbReference type="EMBL" id="KAG2096112.1"/>
    </source>
</evidence>
<dbReference type="InterPro" id="IPR001810">
    <property type="entry name" value="F-box_dom"/>
</dbReference>
<dbReference type="AlphaFoldDB" id="A0A9P7EX46"/>
<dbReference type="PROSITE" id="PS50181">
    <property type="entry name" value="FBOX"/>
    <property type="match status" value="1"/>
</dbReference>
<evidence type="ECO:0000313" key="4">
    <source>
        <dbReference type="Proteomes" id="UP000823399"/>
    </source>
</evidence>
<accession>A0A9P7EX46</accession>
<keyword evidence="1" id="KW-0472">Membrane</keyword>
<protein>
    <recommendedName>
        <fullName evidence="2">F-box domain-containing protein</fullName>
    </recommendedName>
</protein>
<evidence type="ECO:0000256" key="1">
    <source>
        <dbReference type="SAM" id="Phobius"/>
    </source>
</evidence>
<organism evidence="3 4">
    <name type="scientific">Suillus discolor</name>
    <dbReference type="NCBI Taxonomy" id="1912936"/>
    <lineage>
        <taxon>Eukaryota</taxon>
        <taxon>Fungi</taxon>
        <taxon>Dikarya</taxon>
        <taxon>Basidiomycota</taxon>
        <taxon>Agaricomycotina</taxon>
        <taxon>Agaricomycetes</taxon>
        <taxon>Agaricomycetidae</taxon>
        <taxon>Boletales</taxon>
        <taxon>Suillineae</taxon>
        <taxon>Suillaceae</taxon>
        <taxon>Suillus</taxon>
    </lineage>
</organism>
<sequence length="578" mass="66222">MAHEALTRVEDLFFKIITMAVGLSSLPTELIYHILLFLTPKDICRCAITCKIVWDAVQNSVHIQYKLELYAQGLNETDSTNANSIGVASKMHSLKNLASLWRSGFHVNTVFQDVVAQDEQSIQPQFVKCGTLSVWRMNDLLIRDCKKKTKPPQVWPDHGLFKQSHTHNLMRHSVVVDPLQDLVVAISSPRALIWDDAQQDQLVFWVDFWLASSQLPHPDSACTLLECRHTCEPDIYAAHILCRPAICGDRIVVLYHTRHRTLWDMFTSNMFIQVIDWKKGHVKRHALWEPGEQLYTSLRLVDKHTMLIINSKGHIVLYTLQGLDGSPRRRVTYLLPILRLGHYLSADSASILPYCVVHASPSFHGTVAHPGLMPSYVPSPESQIMVLEILPVSWPVMIVIDMAMFSEKAMRSETPVEIPWSDWGPKYTWCFPHHPSHRISVFGSKMAYALPRHRTPEPGQRVEALSPEGHFYIHIWDFNKRLVARSENTHDSDSPKVVIRKPGWFAQSCFDEDLAFNRPYIASVCAEPFPMRHFDRVFLEQDRLTLTRLPVGFVDIQVVSPISMEVGLEPERHREKSL</sequence>
<evidence type="ECO:0000259" key="2">
    <source>
        <dbReference type="PROSITE" id="PS50181"/>
    </source>
</evidence>
<dbReference type="Gene3D" id="1.20.1280.50">
    <property type="match status" value="1"/>
</dbReference>
<feature type="transmembrane region" description="Helical" evidence="1">
    <location>
        <begin position="12"/>
        <end position="38"/>
    </location>
</feature>
<dbReference type="SUPFAM" id="SSF81383">
    <property type="entry name" value="F-box domain"/>
    <property type="match status" value="1"/>
</dbReference>
<dbReference type="CDD" id="cd09917">
    <property type="entry name" value="F-box_SF"/>
    <property type="match status" value="1"/>
</dbReference>
<dbReference type="EMBL" id="JABBWM010000071">
    <property type="protein sequence ID" value="KAG2096112.1"/>
    <property type="molecule type" value="Genomic_DNA"/>
</dbReference>
<feature type="domain" description="F-box" evidence="2">
    <location>
        <begin position="20"/>
        <end position="68"/>
    </location>
</feature>
<dbReference type="SMART" id="SM00256">
    <property type="entry name" value="FBOX"/>
    <property type="match status" value="1"/>
</dbReference>
<reference evidence="3" key="1">
    <citation type="journal article" date="2020" name="New Phytol.">
        <title>Comparative genomics reveals dynamic genome evolution in host specialist ectomycorrhizal fungi.</title>
        <authorList>
            <person name="Lofgren L.A."/>
            <person name="Nguyen N.H."/>
            <person name="Vilgalys R."/>
            <person name="Ruytinx J."/>
            <person name="Liao H.L."/>
            <person name="Branco S."/>
            <person name="Kuo A."/>
            <person name="LaButti K."/>
            <person name="Lipzen A."/>
            <person name="Andreopoulos W."/>
            <person name="Pangilinan J."/>
            <person name="Riley R."/>
            <person name="Hundley H."/>
            <person name="Na H."/>
            <person name="Barry K."/>
            <person name="Grigoriev I.V."/>
            <person name="Stajich J.E."/>
            <person name="Kennedy P.G."/>
        </authorList>
    </citation>
    <scope>NUCLEOTIDE SEQUENCE</scope>
    <source>
        <strain evidence="3">FC423</strain>
    </source>
</reference>
<keyword evidence="1" id="KW-1133">Transmembrane helix</keyword>
<name>A0A9P7EX46_9AGAM</name>